<accession>A0AA37PF11</accession>
<reference evidence="1 2" key="1">
    <citation type="submission" date="2022-03" db="EMBL/GenBank/DDBJ databases">
        <title>Genome data of Colletotrichum spp.</title>
        <authorList>
            <person name="Utami Y.D."/>
            <person name="Hiruma K."/>
        </authorList>
    </citation>
    <scope>NUCLEOTIDE SEQUENCE [LARGE SCALE GENOMIC DNA]</scope>
    <source>
        <strain evidence="1 2">MAFF 239500</strain>
    </source>
</reference>
<gene>
    <name evidence="1" type="ORF">ColSpa_11188</name>
</gene>
<evidence type="ECO:0000313" key="2">
    <source>
        <dbReference type="Proteomes" id="UP001055115"/>
    </source>
</evidence>
<dbReference type="Proteomes" id="UP001055115">
    <property type="component" value="Unassembled WGS sequence"/>
</dbReference>
<name>A0AA37PF11_9PEZI</name>
<dbReference type="AlphaFoldDB" id="A0AA37PF11"/>
<comment type="caution">
    <text evidence="1">The sequence shown here is derived from an EMBL/GenBank/DDBJ whole genome shotgun (WGS) entry which is preliminary data.</text>
</comment>
<dbReference type="GeneID" id="73331990"/>
<organism evidence="1 2">
    <name type="scientific">Colletotrichum spaethianum</name>
    <dbReference type="NCBI Taxonomy" id="700344"/>
    <lineage>
        <taxon>Eukaryota</taxon>
        <taxon>Fungi</taxon>
        <taxon>Dikarya</taxon>
        <taxon>Ascomycota</taxon>
        <taxon>Pezizomycotina</taxon>
        <taxon>Sordariomycetes</taxon>
        <taxon>Hypocreomycetidae</taxon>
        <taxon>Glomerellales</taxon>
        <taxon>Glomerellaceae</taxon>
        <taxon>Colletotrichum</taxon>
        <taxon>Colletotrichum spaethianum species complex</taxon>
    </lineage>
</organism>
<dbReference type="RefSeq" id="XP_049133357.1">
    <property type="nucleotide sequence ID" value="XM_049277400.1"/>
</dbReference>
<evidence type="ECO:0000313" key="1">
    <source>
        <dbReference type="EMBL" id="GKT51007.1"/>
    </source>
</evidence>
<sequence>MGPKEAQEKLSFNLVCRYYATPDETQQCLVSFKKYLDLEKHQRRLSAWKLLATGFRTNGPNMSEKAVRIVMFEVSHFLELLTLEDH</sequence>
<protein>
    <submittedName>
        <fullName evidence="1">Uncharacterized protein</fullName>
    </submittedName>
</protein>
<keyword evidence="2" id="KW-1185">Reference proteome</keyword>
<dbReference type="EMBL" id="BQXU01000043">
    <property type="protein sequence ID" value="GKT51007.1"/>
    <property type="molecule type" value="Genomic_DNA"/>
</dbReference>
<proteinExistence type="predicted"/>